<gene>
    <name evidence="2" type="ORF">MNBD_ALPHA12-845</name>
</gene>
<dbReference type="EMBL" id="UOEO01000017">
    <property type="protein sequence ID" value="VAW14763.1"/>
    <property type="molecule type" value="Genomic_DNA"/>
</dbReference>
<feature type="compositionally biased region" description="Polar residues" evidence="1">
    <location>
        <begin position="53"/>
        <end position="70"/>
    </location>
</feature>
<evidence type="ECO:0000256" key="1">
    <source>
        <dbReference type="SAM" id="MobiDB-lite"/>
    </source>
</evidence>
<reference evidence="2" key="1">
    <citation type="submission" date="2018-06" db="EMBL/GenBank/DDBJ databases">
        <authorList>
            <person name="Zhirakovskaya E."/>
        </authorList>
    </citation>
    <scope>NUCLEOTIDE SEQUENCE</scope>
</reference>
<evidence type="ECO:0000313" key="2">
    <source>
        <dbReference type="EMBL" id="VAW14763.1"/>
    </source>
</evidence>
<protein>
    <submittedName>
        <fullName evidence="2">Uncharacterized protein</fullName>
    </submittedName>
</protein>
<organism evidence="2">
    <name type="scientific">hydrothermal vent metagenome</name>
    <dbReference type="NCBI Taxonomy" id="652676"/>
    <lineage>
        <taxon>unclassified sequences</taxon>
        <taxon>metagenomes</taxon>
        <taxon>ecological metagenomes</taxon>
    </lineage>
</organism>
<proteinExistence type="predicted"/>
<accession>A0A3B0TF54</accession>
<sequence>MLKILRFGLGFMVGAALMTPMIAAAQPETPPVPQPRIERPSSTATDAALANPGTENASGTIKGTADTPTANAADGNILDAGTKPGQGVGPIASPPQPISLSAKIVENSPTIREGLVWRVFATKTDESGQLPMLFKSEDATASLSLPAGEYVVHVAYGRSQASDTLKVVAGPNFKTVILDSGALRLRGAVSSDISIPADQLSFDIYTSGLDEERVPVALDVPENTMIHLNAGTYNVVSRWGKTNASVRADLRVEPGQLTDATLFHRAAQISFKLVSKAGGEAIADVEWSVKDSSRKTIFSKLGAFPVVILSQGDYEVIAKVGNDVYNRAFQVQPGAPREIEVLTTVY</sequence>
<name>A0A3B0TF54_9ZZZZ</name>
<dbReference type="AlphaFoldDB" id="A0A3B0TF54"/>
<feature type="region of interest" description="Disordered" evidence="1">
    <location>
        <begin position="26"/>
        <end position="88"/>
    </location>
</feature>